<accession>A0A1X6NPN5</accession>
<dbReference type="GO" id="GO:0005615">
    <property type="term" value="C:extracellular space"/>
    <property type="evidence" value="ECO:0007669"/>
    <property type="project" value="TreeGrafter"/>
</dbReference>
<organism evidence="4 5">
    <name type="scientific">Porphyra umbilicalis</name>
    <name type="common">Purple laver</name>
    <name type="synonym">Red alga</name>
    <dbReference type="NCBI Taxonomy" id="2786"/>
    <lineage>
        <taxon>Eukaryota</taxon>
        <taxon>Rhodophyta</taxon>
        <taxon>Bangiophyceae</taxon>
        <taxon>Bangiales</taxon>
        <taxon>Bangiaceae</taxon>
        <taxon>Porphyra</taxon>
    </lineage>
</organism>
<evidence type="ECO:0000313" key="5">
    <source>
        <dbReference type="Proteomes" id="UP000218209"/>
    </source>
</evidence>
<dbReference type="PANTHER" id="PTHR10900:SF77">
    <property type="entry name" value="FI19380P1"/>
    <property type="match status" value="1"/>
</dbReference>
<proteinExistence type="predicted"/>
<feature type="chain" id="PRO_5012146081" description="FAS1 domain-containing protein" evidence="2">
    <location>
        <begin position="29"/>
        <end position="1188"/>
    </location>
</feature>
<protein>
    <recommendedName>
        <fullName evidence="3">FAS1 domain-containing protein</fullName>
    </recommendedName>
</protein>
<dbReference type="Pfam" id="PF02469">
    <property type="entry name" value="Fasciclin"/>
    <property type="match status" value="5"/>
</dbReference>
<reference evidence="4 5" key="1">
    <citation type="submission" date="2017-03" db="EMBL/GenBank/DDBJ databases">
        <title>WGS assembly of Porphyra umbilicalis.</title>
        <authorList>
            <person name="Brawley S.H."/>
            <person name="Blouin N.A."/>
            <person name="Ficko-Blean E."/>
            <person name="Wheeler G.L."/>
            <person name="Lohr M."/>
            <person name="Goodson H.V."/>
            <person name="Jenkins J.W."/>
            <person name="Blaby-Haas C.E."/>
            <person name="Helliwell K.E."/>
            <person name="Chan C."/>
            <person name="Marriage T."/>
            <person name="Bhattacharya D."/>
            <person name="Klein A.S."/>
            <person name="Badis Y."/>
            <person name="Brodie J."/>
            <person name="Cao Y."/>
            <person name="Collen J."/>
            <person name="Dittami S.M."/>
            <person name="Gachon C.M."/>
            <person name="Green B.R."/>
            <person name="Karpowicz S."/>
            <person name="Kim J.W."/>
            <person name="Kudahl U."/>
            <person name="Lin S."/>
            <person name="Michel G."/>
            <person name="Mittag M."/>
            <person name="Olson B.J."/>
            <person name="Pangilinan J."/>
            <person name="Peng Y."/>
            <person name="Qiu H."/>
            <person name="Shu S."/>
            <person name="Singer J.T."/>
            <person name="Smith A.G."/>
            <person name="Sprecher B.N."/>
            <person name="Wagner V."/>
            <person name="Wang W."/>
            <person name="Wang Z.-Y."/>
            <person name="Yan J."/>
            <person name="Yarish C."/>
            <person name="Zoeuner-Riek S."/>
            <person name="Zhuang Y."/>
            <person name="Zou Y."/>
            <person name="Lindquist E.A."/>
            <person name="Grimwood J."/>
            <person name="Barry K."/>
            <person name="Rokhsar D.S."/>
            <person name="Schmutz J."/>
            <person name="Stiller J.W."/>
            <person name="Grossman A.R."/>
            <person name="Prochnik S.E."/>
        </authorList>
    </citation>
    <scope>NUCLEOTIDE SEQUENCE [LARGE SCALE GENOMIC DNA]</scope>
    <source>
        <strain evidence="4">4086291</strain>
    </source>
</reference>
<feature type="compositionally biased region" description="Gly residues" evidence="1">
    <location>
        <begin position="1158"/>
        <end position="1167"/>
    </location>
</feature>
<gene>
    <name evidence="4" type="ORF">BU14_0748s0002</name>
</gene>
<feature type="domain" description="FAS1" evidence="3">
    <location>
        <begin position="366"/>
        <end position="524"/>
    </location>
</feature>
<sequence length="1188" mass="118903">MAPRMLVLAAAAAAAAAAALVTAPAAEATWGRYGLRPQPYYAPRLTGYHRPAHRPRVTYTVVSSPYSGGSGGSYGARRGHYTHFGSGDGHDGGHRHRGYPYGHGGSTGTPGNQGNIGGGSGGGSGGGGSGGNGGGGGGGTGVGTMPTPTARPQTIAQIVTGNADFSVLLAALQATGLDTTVADASAKLTVFAPTDAAFLGLAKTLGYTRNSVDGVFAFLIEALTRLADGGDPVPLLASVLKFHVVGSVVYSGPLAEAGFFQPLEGGVVTLADDGVTLYDYAPGVVDPKLVAGMLDIAAANGVIHVIDGVLLPMPVLGASTTTTVGTPGRGTAAPSVAPSTPVATAAPVVPVARPTPMPRASPTARPQTIAQIVTGNSDFSVLLAALRATDLDTTVADASAKLTVFAPTDAAFLALVKTLGYEGDDVSGVYAFLLEALTRLADGGDPVPLLASVLKFHVVGSVVYSGPLAEAGFFQPLEGGVVTLADDGVTLYDYAPGVVDPKLVAGMLDIAAANGVIHVIDGVLLPMPVLGASTTTTVGTPGPGTAAPSVAPSTPAATAAPMVPVARPTPTPSATPTAGPQTIAKIVEDNPNFTVLEAALKAAGLLATVADTSAELTVFAPTDAAFLALVKTLGYEGDDVSGVYAFLLEALTRLADGGDPLPLLASVLKFHVVGSVVYSGPLAEAGFFQPLEGGVVTLADDGVTLYDYAPGVVDPKLVAGLLDIVAVNGVIHVIDGVLLPMPVLGMPEPGTPVAPSTPVATAAPVVPVARPTPMPRASPTARPQTIAQIVTGNSDFSVLFGALQATGLDTTVADASAKLTVFAPTDAAFLGLAKTLGYTRNSVDGVFAFLIEALTRLADGGDPVPLLASVLKFHVVGSVVYSGPLAEAGFFQPLEGGVVTLADDGVTLYDYAPGVVDPKLVAGMLDIAAANGVIHVIDGVLLPMPVLGMPEPGTPVAPSTPVATAAPVVPVARPTPMPRASPTARPQTIAQIVTGNSDFSVLFGALQATGLDTTVADASAKLTVFAPTDAAFLALVKTLGYEGDDVSGVYAFLLEALTRLADGGDPVPLLASVLKFHVVGSVVYSGPLAEAGFFQPLEGGVVTLADDGVTLYDYAPGVVDPKLVAGMLDIAAANGVIHVIDGVLLPMPVLTASTPAPGSGGASGGSGTPTPVTATPAPNKYKSDSYYY</sequence>
<feature type="region of interest" description="Disordered" evidence="1">
    <location>
        <begin position="79"/>
        <end position="149"/>
    </location>
</feature>
<evidence type="ECO:0000256" key="1">
    <source>
        <dbReference type="SAM" id="MobiDB-lite"/>
    </source>
</evidence>
<dbReference type="EMBL" id="KV919253">
    <property type="protein sequence ID" value="OSX70456.1"/>
    <property type="molecule type" value="Genomic_DNA"/>
</dbReference>
<dbReference type="PANTHER" id="PTHR10900">
    <property type="entry name" value="PERIOSTIN-RELATED"/>
    <property type="match status" value="1"/>
</dbReference>
<dbReference type="Proteomes" id="UP000218209">
    <property type="component" value="Unassembled WGS sequence"/>
</dbReference>
<feature type="compositionally biased region" description="Low complexity" evidence="1">
    <location>
        <begin position="1168"/>
        <end position="1178"/>
    </location>
</feature>
<dbReference type="SMART" id="SM00554">
    <property type="entry name" value="FAS1"/>
    <property type="match status" value="5"/>
</dbReference>
<keyword evidence="2" id="KW-0732">Signal</keyword>
<evidence type="ECO:0000256" key="2">
    <source>
        <dbReference type="SAM" id="SignalP"/>
    </source>
</evidence>
<keyword evidence="5" id="KW-1185">Reference proteome</keyword>
<evidence type="ECO:0000259" key="3">
    <source>
        <dbReference type="PROSITE" id="PS50213"/>
    </source>
</evidence>
<dbReference type="AlphaFoldDB" id="A0A1X6NPN5"/>
<dbReference type="SUPFAM" id="SSF82153">
    <property type="entry name" value="FAS1 domain"/>
    <property type="match status" value="5"/>
</dbReference>
<feature type="signal peptide" evidence="2">
    <location>
        <begin position="1"/>
        <end position="28"/>
    </location>
</feature>
<dbReference type="InterPro" id="IPR036378">
    <property type="entry name" value="FAS1_dom_sf"/>
</dbReference>
<feature type="domain" description="FAS1" evidence="3">
    <location>
        <begin position="783"/>
        <end position="941"/>
    </location>
</feature>
<feature type="domain" description="FAS1" evidence="3">
    <location>
        <begin position="152"/>
        <end position="310"/>
    </location>
</feature>
<feature type="region of interest" description="Disordered" evidence="1">
    <location>
        <begin position="1156"/>
        <end position="1188"/>
    </location>
</feature>
<dbReference type="Gene3D" id="2.30.180.10">
    <property type="entry name" value="FAS1 domain"/>
    <property type="match status" value="5"/>
</dbReference>
<dbReference type="InterPro" id="IPR000782">
    <property type="entry name" value="FAS1_domain"/>
</dbReference>
<feature type="domain" description="FAS1" evidence="3">
    <location>
        <begin position="580"/>
        <end position="738"/>
    </location>
</feature>
<feature type="compositionally biased region" description="Gly residues" evidence="1">
    <location>
        <begin position="114"/>
        <end position="142"/>
    </location>
</feature>
<evidence type="ECO:0000313" key="4">
    <source>
        <dbReference type="EMBL" id="OSX70456.1"/>
    </source>
</evidence>
<dbReference type="PROSITE" id="PS51318">
    <property type="entry name" value="TAT"/>
    <property type="match status" value="1"/>
</dbReference>
<feature type="domain" description="FAS1" evidence="3">
    <location>
        <begin position="986"/>
        <end position="1144"/>
    </location>
</feature>
<name>A0A1X6NPN5_PORUM</name>
<dbReference type="OrthoDB" id="5988460at2759"/>
<dbReference type="InterPro" id="IPR006311">
    <property type="entry name" value="TAT_signal"/>
</dbReference>
<dbReference type="PROSITE" id="PS50213">
    <property type="entry name" value="FAS1"/>
    <property type="match status" value="5"/>
</dbReference>
<dbReference type="InterPro" id="IPR050904">
    <property type="entry name" value="Adhesion/Biosynth-related"/>
</dbReference>